<name>A0ABS5QM93_9BACT</name>
<proteinExistence type="predicted"/>
<dbReference type="Proteomes" id="UP000680365">
    <property type="component" value="Unassembled WGS sequence"/>
</dbReference>
<accession>A0ABS5QM93</accession>
<dbReference type="SUPFAM" id="SSF116734">
    <property type="entry name" value="DNA methylase specificity domain"/>
    <property type="match status" value="1"/>
</dbReference>
<comment type="caution">
    <text evidence="1">The sequence shown here is derived from an EMBL/GenBank/DDBJ whole genome shotgun (WGS) entry which is preliminary data.</text>
</comment>
<dbReference type="EMBL" id="JAEDAM010000066">
    <property type="protein sequence ID" value="MBS8122287.1"/>
    <property type="molecule type" value="Genomic_DNA"/>
</dbReference>
<protein>
    <submittedName>
        <fullName evidence="1">Uncharacterized protein</fullName>
    </submittedName>
</protein>
<sequence length="185" mass="21685">MEQNIGDLIKNVEWREVSIWNIFELKKTSFGSKLEKYISNEKQKGYIPYLSSGLANNQISGYVKKEKLKNEQIYNGGCLSWTANATGMIFYRNEEEFAIKSDAGVLKFKEEIRNGDKDKKEDKESEEILGFTLSEIKKYFNYKYIYYSLIGEFEKKGFDWDNKATNEKVKKISFLIPYKKLKTGH</sequence>
<gene>
    <name evidence="1" type="ORF">VAMP_266n59</name>
</gene>
<organism evidence="1 2">
    <name type="scientific">Candidatus Vampirococcus lugosii</name>
    <dbReference type="NCBI Taxonomy" id="2789015"/>
    <lineage>
        <taxon>Bacteria</taxon>
        <taxon>Candidatus Absconditibacteriota</taxon>
        <taxon>Vampirococcus</taxon>
    </lineage>
</organism>
<evidence type="ECO:0000313" key="1">
    <source>
        <dbReference type="EMBL" id="MBS8122287.1"/>
    </source>
</evidence>
<evidence type="ECO:0000313" key="2">
    <source>
        <dbReference type="Proteomes" id="UP000680365"/>
    </source>
</evidence>
<dbReference type="RefSeq" id="WP_213349717.1">
    <property type="nucleotide sequence ID" value="NZ_JAEDAM010000066.1"/>
</dbReference>
<keyword evidence="2" id="KW-1185">Reference proteome</keyword>
<reference evidence="1 2" key="1">
    <citation type="journal article" date="2021" name="Nat. Commun.">
        <title>Reductive evolution and unique predatory mode in the CPR bacterium Vampirococcus lugosii.</title>
        <authorList>
            <person name="Moreira D."/>
            <person name="Zivanovic Y."/>
            <person name="Lopez-Archilla A.I."/>
            <person name="Iniesto M."/>
            <person name="Lopez-Garcia P."/>
        </authorList>
    </citation>
    <scope>NUCLEOTIDE SEQUENCE [LARGE SCALE GENOMIC DNA]</scope>
    <source>
        <strain evidence="1">Chiprana</strain>
    </source>
</reference>